<dbReference type="InterPro" id="IPR037404">
    <property type="entry name" value="IlvY_PBP2"/>
</dbReference>
<dbReference type="InterPro" id="IPR036388">
    <property type="entry name" value="WH-like_DNA-bd_sf"/>
</dbReference>
<keyword evidence="4" id="KW-0804">Transcription</keyword>
<dbReference type="Gene3D" id="3.40.190.10">
    <property type="entry name" value="Periplasmic binding protein-like II"/>
    <property type="match status" value="2"/>
</dbReference>
<comment type="similarity">
    <text evidence="1">Belongs to the LysR transcriptional regulatory family.</text>
</comment>
<keyword evidence="7" id="KW-1185">Reference proteome</keyword>
<dbReference type="SUPFAM" id="SSF53850">
    <property type="entry name" value="Periplasmic binding protein-like II"/>
    <property type="match status" value="1"/>
</dbReference>
<keyword evidence="2" id="KW-0805">Transcription regulation</keyword>
<name>A0ABS7ZRJ8_9GAMM</name>
<comment type="caution">
    <text evidence="6">The sequence shown here is derived from an EMBL/GenBank/DDBJ whole genome shotgun (WGS) entry which is preliminary data.</text>
</comment>
<keyword evidence="3" id="KW-0238">DNA-binding</keyword>
<dbReference type="Pfam" id="PF03466">
    <property type="entry name" value="LysR_substrate"/>
    <property type="match status" value="1"/>
</dbReference>
<dbReference type="NCBIfam" id="NF008722">
    <property type="entry name" value="PRK11716.1"/>
    <property type="match status" value="1"/>
</dbReference>
<reference evidence="6 7" key="1">
    <citation type="submission" date="2020-12" db="EMBL/GenBank/DDBJ databases">
        <title>Novel Thalassolituus-related marine hydrocarbonoclastic bacteria mediated algae-derived hydrocarbons mineralization in twilight zone of the northern South China Sea.</title>
        <authorList>
            <person name="Dong C."/>
        </authorList>
    </citation>
    <scope>NUCLEOTIDE SEQUENCE [LARGE SCALE GENOMIC DNA]</scope>
    <source>
        <strain evidence="6 7">IMCC1826</strain>
    </source>
</reference>
<dbReference type="InterPro" id="IPR036390">
    <property type="entry name" value="WH_DNA-bd_sf"/>
</dbReference>
<dbReference type="RefSeq" id="WP_225675340.1">
    <property type="nucleotide sequence ID" value="NZ_JAEDAH010000075.1"/>
</dbReference>
<feature type="domain" description="HTH lysR-type" evidence="5">
    <location>
        <begin position="1"/>
        <end position="58"/>
    </location>
</feature>
<evidence type="ECO:0000256" key="2">
    <source>
        <dbReference type="ARBA" id="ARBA00023015"/>
    </source>
</evidence>
<evidence type="ECO:0000256" key="1">
    <source>
        <dbReference type="ARBA" id="ARBA00009437"/>
    </source>
</evidence>
<dbReference type="Proteomes" id="UP000714380">
    <property type="component" value="Unassembled WGS sequence"/>
</dbReference>
<gene>
    <name evidence="6" type="primary">ilvY</name>
    <name evidence="6" type="ORF">I9W95_12370</name>
</gene>
<evidence type="ECO:0000313" key="6">
    <source>
        <dbReference type="EMBL" id="MCA6064402.1"/>
    </source>
</evidence>
<dbReference type="Gene3D" id="1.10.10.10">
    <property type="entry name" value="Winged helix-like DNA-binding domain superfamily/Winged helix DNA-binding domain"/>
    <property type="match status" value="1"/>
</dbReference>
<dbReference type="SUPFAM" id="SSF46785">
    <property type="entry name" value="Winged helix' DNA-binding domain"/>
    <property type="match status" value="1"/>
</dbReference>
<dbReference type="PROSITE" id="PS50931">
    <property type="entry name" value="HTH_LYSR"/>
    <property type="match status" value="1"/>
</dbReference>
<proteinExistence type="inferred from homology"/>
<dbReference type="PANTHER" id="PTHR30126">
    <property type="entry name" value="HTH-TYPE TRANSCRIPTIONAL REGULATOR"/>
    <property type="match status" value="1"/>
</dbReference>
<dbReference type="InterPro" id="IPR000847">
    <property type="entry name" value="LysR_HTH_N"/>
</dbReference>
<dbReference type="PANTHER" id="PTHR30126:SF81">
    <property type="entry name" value="HTH-TYPE TRANSCRIPTIONAL REGULATOR ILVY"/>
    <property type="match status" value="1"/>
</dbReference>
<protein>
    <submittedName>
        <fullName evidence="6">HTH-type transcriptional activator IlvY</fullName>
    </submittedName>
</protein>
<evidence type="ECO:0000256" key="4">
    <source>
        <dbReference type="ARBA" id="ARBA00023163"/>
    </source>
</evidence>
<dbReference type="Pfam" id="PF00126">
    <property type="entry name" value="HTH_1"/>
    <property type="match status" value="1"/>
</dbReference>
<dbReference type="InterPro" id="IPR005119">
    <property type="entry name" value="LysR_subst-bd"/>
</dbReference>
<evidence type="ECO:0000313" key="7">
    <source>
        <dbReference type="Proteomes" id="UP000714380"/>
    </source>
</evidence>
<evidence type="ECO:0000259" key="5">
    <source>
        <dbReference type="PROSITE" id="PS50931"/>
    </source>
</evidence>
<dbReference type="CDD" id="cd08430">
    <property type="entry name" value="PBP2_IlvY"/>
    <property type="match status" value="1"/>
</dbReference>
<sequence>MEYKDLQVFLSLCSLLHLGKASQQLHMSASTLSRRLARMEEAVGAQLFVRDTSPMQLTAAGEQFRLHAEQTLLDWQQLRSAVGTDISDLAGSLTLYCSVTASYSFLADLLSRFREKYPNVDLRIHTGDAAESIPRVESGEADVVIAARPDQLPAELTFKSMASSPLLFIAPRSVSSVMPMNPADTDWSQVPMVLSESGLARTRVNRWFESAGIEPHIYAQVSGNEAIVSMVALGVGVGVVPELVLKNSPMSGRVRVLNVQPELEPFSIGLCARTQSLHEPLLQALWQTAVV</sequence>
<accession>A0ABS7ZRJ8</accession>
<organism evidence="6 7">
    <name type="scientific">Thalassolituus marinus</name>
    <dbReference type="NCBI Taxonomy" id="671053"/>
    <lineage>
        <taxon>Bacteria</taxon>
        <taxon>Pseudomonadati</taxon>
        <taxon>Pseudomonadota</taxon>
        <taxon>Gammaproteobacteria</taxon>
        <taxon>Oceanospirillales</taxon>
        <taxon>Oceanospirillaceae</taxon>
        <taxon>Thalassolituus</taxon>
    </lineage>
</organism>
<dbReference type="EMBL" id="JAEDAH010000075">
    <property type="protein sequence ID" value="MCA6064402.1"/>
    <property type="molecule type" value="Genomic_DNA"/>
</dbReference>
<evidence type="ECO:0000256" key="3">
    <source>
        <dbReference type="ARBA" id="ARBA00023125"/>
    </source>
</evidence>